<accession>R8BA83</accession>
<feature type="domain" description="Heterokaryon incompatibility" evidence="1">
    <location>
        <begin position="50"/>
        <end position="203"/>
    </location>
</feature>
<protein>
    <submittedName>
        <fullName evidence="2">Putative heterokaryon incompatibility protein</fullName>
    </submittedName>
</protein>
<name>R8BA83_PHAM7</name>
<sequence>MAHAYRPLQESSASGGDSGEFRLIELRRGASGEPIVCKLHHYPLDQAPQYDAISYVWGDPTDTREISSPAGSKQITNNLHSALQQFRHPDRERLLWADAICINQADIVERGHQVAVMRKIYNGASNVLIWLGGETGTDEDAFGAIDILNEKLPLEYGLLQETRANVSMADINAAGQFLSKPRWQALGRLFENPWFSRVWVIQEVAYGKDAMVFRGSRSVSWTIFRSVASRILGHHLSNWLEASQPDAMVDTLRHISTVMRRDIAFQNDFFKMLCLCRTFKSTDPRDKIYALLGMSTDPVARRIRPDYTKDITSVFVEFTVADMTAQTSLRHIIVAPSYARSESMDLPSWVPDWTQAPAAMNFDFIATYRASGDVPPRFSVSRDGRVLYVTGKHLSSPAKIGKTISEIQAVNEHLNATGQQRQPTFKWIYDWLTDCHGVAFGENVNISRDFCDTDEYTAFLKALCCELDYDVSTPPFDSYLRSIRYMYRHAKTLLGLYNPDATLQSDSYYNVASVFSQQVLVLQRDVLNSVLLKRFCRLATGQIGWVSPDTRLTDTVSVLYGCRHPLVLRPVDEIHVKLVGDCYFQGLMDGQALRSNSFSETEFKIK</sequence>
<dbReference type="HOGENOM" id="CLU_004184_7_2_1"/>
<dbReference type="GeneID" id="19329149"/>
<evidence type="ECO:0000259" key="1">
    <source>
        <dbReference type="Pfam" id="PF06985"/>
    </source>
</evidence>
<dbReference type="AlphaFoldDB" id="R8BA83"/>
<evidence type="ECO:0000313" key="3">
    <source>
        <dbReference type="Proteomes" id="UP000014074"/>
    </source>
</evidence>
<dbReference type="OrthoDB" id="3477286at2759"/>
<dbReference type="RefSeq" id="XP_007919017.1">
    <property type="nucleotide sequence ID" value="XM_007920826.1"/>
</dbReference>
<gene>
    <name evidence="2" type="ORF">UCRPA7_8309</name>
</gene>
<keyword evidence="3" id="KW-1185">Reference proteome</keyword>
<dbReference type="EMBL" id="KB933351">
    <property type="protein sequence ID" value="EON96230.1"/>
    <property type="molecule type" value="Genomic_DNA"/>
</dbReference>
<evidence type="ECO:0000313" key="2">
    <source>
        <dbReference type="EMBL" id="EON96230.1"/>
    </source>
</evidence>
<proteinExistence type="predicted"/>
<dbReference type="Pfam" id="PF06985">
    <property type="entry name" value="HET"/>
    <property type="match status" value="1"/>
</dbReference>
<dbReference type="KEGG" id="tmn:UCRPA7_8309"/>
<dbReference type="InterPro" id="IPR010730">
    <property type="entry name" value="HET"/>
</dbReference>
<dbReference type="PANTHER" id="PTHR24148:SF73">
    <property type="entry name" value="HET DOMAIN PROTEIN (AFU_ORTHOLOGUE AFUA_8G01020)"/>
    <property type="match status" value="1"/>
</dbReference>
<reference evidence="3" key="1">
    <citation type="journal article" date="2013" name="Genome Announc.">
        <title>Draft genome sequence of the ascomycete Phaeoacremonium aleophilum strain UCR-PA7, a causal agent of the esca disease complex in grapevines.</title>
        <authorList>
            <person name="Blanco-Ulate B."/>
            <person name="Rolshausen P."/>
            <person name="Cantu D."/>
        </authorList>
    </citation>
    <scope>NUCLEOTIDE SEQUENCE [LARGE SCALE GENOMIC DNA]</scope>
    <source>
        <strain evidence="3">UCR-PA7</strain>
    </source>
</reference>
<organism evidence="2 3">
    <name type="scientific">Phaeoacremonium minimum (strain UCR-PA7)</name>
    <name type="common">Esca disease fungus</name>
    <name type="synonym">Togninia minima</name>
    <dbReference type="NCBI Taxonomy" id="1286976"/>
    <lineage>
        <taxon>Eukaryota</taxon>
        <taxon>Fungi</taxon>
        <taxon>Dikarya</taxon>
        <taxon>Ascomycota</taxon>
        <taxon>Pezizomycotina</taxon>
        <taxon>Sordariomycetes</taxon>
        <taxon>Sordariomycetidae</taxon>
        <taxon>Togniniales</taxon>
        <taxon>Togniniaceae</taxon>
        <taxon>Phaeoacremonium</taxon>
    </lineage>
</organism>
<dbReference type="InterPro" id="IPR052895">
    <property type="entry name" value="HetReg/Transcr_Mod"/>
</dbReference>
<dbReference type="eggNOG" id="ENOG502S2V9">
    <property type="taxonomic scope" value="Eukaryota"/>
</dbReference>
<dbReference type="PANTHER" id="PTHR24148">
    <property type="entry name" value="ANKYRIN REPEAT DOMAIN-CONTAINING PROTEIN 39 HOMOLOG-RELATED"/>
    <property type="match status" value="1"/>
</dbReference>
<dbReference type="Proteomes" id="UP000014074">
    <property type="component" value="Unassembled WGS sequence"/>
</dbReference>